<evidence type="ECO:0000259" key="6">
    <source>
        <dbReference type="Pfam" id="PF23559"/>
    </source>
</evidence>
<keyword evidence="3" id="KW-0611">Plant defense</keyword>
<dbReference type="SUPFAM" id="SSF52047">
    <property type="entry name" value="RNI-like"/>
    <property type="match status" value="1"/>
</dbReference>
<evidence type="ECO:0000313" key="7">
    <source>
        <dbReference type="EMBL" id="OMO50181.1"/>
    </source>
</evidence>
<evidence type="ECO:0000259" key="4">
    <source>
        <dbReference type="Pfam" id="PF00931"/>
    </source>
</evidence>
<accession>A0A1R3FWF1</accession>
<evidence type="ECO:0000313" key="8">
    <source>
        <dbReference type="Proteomes" id="UP000187203"/>
    </source>
</evidence>
<dbReference type="InterPro" id="IPR044974">
    <property type="entry name" value="Disease_R_plants"/>
</dbReference>
<name>A0A1R3FWF1_9ROSI</name>
<dbReference type="InterPro" id="IPR041118">
    <property type="entry name" value="Rx_N"/>
</dbReference>
<dbReference type="EMBL" id="AWUE01024653">
    <property type="protein sequence ID" value="OMO50181.1"/>
    <property type="molecule type" value="Genomic_DNA"/>
</dbReference>
<evidence type="ECO:0000256" key="1">
    <source>
        <dbReference type="ARBA" id="ARBA00022737"/>
    </source>
</evidence>
<dbReference type="Gene3D" id="3.40.50.300">
    <property type="entry name" value="P-loop containing nucleotide triphosphate hydrolases"/>
    <property type="match status" value="2"/>
</dbReference>
<organism evidence="7 8">
    <name type="scientific">Corchorus olitorius</name>
    <dbReference type="NCBI Taxonomy" id="93759"/>
    <lineage>
        <taxon>Eukaryota</taxon>
        <taxon>Viridiplantae</taxon>
        <taxon>Streptophyta</taxon>
        <taxon>Embryophyta</taxon>
        <taxon>Tracheophyta</taxon>
        <taxon>Spermatophyta</taxon>
        <taxon>Magnoliopsida</taxon>
        <taxon>eudicotyledons</taxon>
        <taxon>Gunneridae</taxon>
        <taxon>Pentapetalae</taxon>
        <taxon>rosids</taxon>
        <taxon>malvids</taxon>
        <taxon>Malvales</taxon>
        <taxon>Malvaceae</taxon>
        <taxon>Grewioideae</taxon>
        <taxon>Apeibeae</taxon>
        <taxon>Corchorus</taxon>
    </lineage>
</organism>
<evidence type="ECO:0000256" key="3">
    <source>
        <dbReference type="ARBA" id="ARBA00022821"/>
    </source>
</evidence>
<dbReference type="PANTHER" id="PTHR23155:SF1241">
    <property type="entry name" value="DISEASE RESISTANCE RPP13-LIKE PROTEIN 1-RELATED"/>
    <property type="match status" value="1"/>
</dbReference>
<dbReference type="InterPro" id="IPR002182">
    <property type="entry name" value="NB-ARC"/>
</dbReference>
<dbReference type="InterPro" id="IPR032675">
    <property type="entry name" value="LRR_dom_sf"/>
</dbReference>
<proteinExistence type="predicted"/>
<dbReference type="OrthoDB" id="995216at2759"/>
<dbReference type="AlphaFoldDB" id="A0A1R3FWF1"/>
<dbReference type="Pfam" id="PF18052">
    <property type="entry name" value="Rx_N"/>
    <property type="match status" value="1"/>
</dbReference>
<feature type="domain" description="Disease resistance N-terminal" evidence="5">
    <location>
        <begin position="13"/>
        <end position="103"/>
    </location>
</feature>
<keyword evidence="1" id="KW-0677">Repeat</keyword>
<keyword evidence="8" id="KW-1185">Reference proteome</keyword>
<feature type="domain" description="NB-ARC" evidence="4">
    <location>
        <begin position="233"/>
        <end position="314"/>
    </location>
</feature>
<dbReference type="PRINTS" id="PR00364">
    <property type="entry name" value="DISEASERSIST"/>
</dbReference>
<protein>
    <submittedName>
        <fullName evidence="7">Disease resistance protein</fullName>
    </submittedName>
</protein>
<dbReference type="InterPro" id="IPR042197">
    <property type="entry name" value="Apaf_helical"/>
</dbReference>
<evidence type="ECO:0000256" key="2">
    <source>
        <dbReference type="ARBA" id="ARBA00022741"/>
    </source>
</evidence>
<keyword evidence="2" id="KW-0547">Nucleotide-binding</keyword>
<dbReference type="GO" id="GO:0043531">
    <property type="term" value="F:ADP binding"/>
    <property type="evidence" value="ECO:0007669"/>
    <property type="project" value="InterPro"/>
</dbReference>
<comment type="caution">
    <text evidence="7">The sequence shown here is derived from an EMBL/GenBank/DDBJ whole genome shotgun (WGS) entry which is preliminary data.</text>
</comment>
<dbReference type="InterPro" id="IPR058922">
    <property type="entry name" value="WHD_DRP"/>
</dbReference>
<dbReference type="SUPFAM" id="SSF52540">
    <property type="entry name" value="P-loop containing nucleoside triphosphate hydrolases"/>
    <property type="match status" value="1"/>
</dbReference>
<sequence>MVVDPLTASCIGAALSTLLKLLTDTVPMLKNYLGKTDSNIERLQELQKSLLIVDKVLSDAEEKQITNHSVQKWLYDLQDLAYDAEDLLDAIATDEGRRSQRQSEAPTMEKVINNFSKPLEAVHKKLKPIVEQIDVLGLKEGTRGHGGKSFPRFPTTSLVDESEVCLRNNDKAEILDFLTSDTQIPVVIALVGLGGIGKTTLAQFLYNDDRVKNHFDLRAWAYVSEEFDVFTLTLERVLNGRKFLLVLDNVWNVSLSQWKVLRKPLQHGLPGSKIIVTTRSHNFSSTIRAVVHDLKPLTINDCLSLFNKHAFGDEDGDPTFGNMAMEIVEKCKGLPLAAETLGGLLHSKVEAEEWEKVLKSEIWDLPDDKSDILPALRLSYHHLPSQLKRCFAYCSIFPKGHKFEKLDLVRMWIAEGLVQQPNSRKTKLPENVKKLTKLEHLDIEGTPIQQMPPNFGDLKRIQLLTKFVVGNNSESSSISEVKDLCLLRGKLSLLKLQNVSQPEDAEQANLKHKNGRSVSLNITKRFYFGDKPAEGEVLLSCAFVSEDRRKNKFEQFTHKGVAGKLGTCSAILP</sequence>
<dbReference type="Gene3D" id="1.20.5.4130">
    <property type="match status" value="1"/>
</dbReference>
<reference evidence="8" key="1">
    <citation type="submission" date="2013-09" db="EMBL/GenBank/DDBJ databases">
        <title>Corchorus olitorius genome sequencing.</title>
        <authorList>
            <person name="Alam M."/>
            <person name="Haque M.S."/>
            <person name="Islam M.S."/>
            <person name="Emdad E.M."/>
            <person name="Islam M.M."/>
            <person name="Ahmed B."/>
            <person name="Halim A."/>
            <person name="Hossen Q.M.M."/>
            <person name="Hossain M.Z."/>
            <person name="Ahmed R."/>
            <person name="Khan M.M."/>
            <person name="Islam R."/>
            <person name="Rashid M.M."/>
            <person name="Khan S.A."/>
            <person name="Rahman M.S."/>
            <person name="Alam M."/>
            <person name="Yahiya A.S."/>
            <person name="Khan M.S."/>
            <person name="Azam M.S."/>
            <person name="Haque T."/>
            <person name="Lashkar M.Z.H."/>
            <person name="Akhand A.I."/>
            <person name="Morshed G."/>
            <person name="Roy S."/>
            <person name="Uddin K.S."/>
            <person name="Rabeya T."/>
            <person name="Hossain A.S."/>
            <person name="Chowdhury A."/>
            <person name="Snigdha A.R."/>
            <person name="Mortoza M.S."/>
            <person name="Matin S.A."/>
            <person name="Hoque S.M.E."/>
            <person name="Islam M.K."/>
            <person name="Roy D.K."/>
            <person name="Haider R."/>
            <person name="Moosa M.M."/>
            <person name="Elias S.M."/>
            <person name="Hasan A.M."/>
            <person name="Jahan S."/>
            <person name="Shafiuddin M."/>
            <person name="Mahmood N."/>
            <person name="Shommy N.S."/>
        </authorList>
    </citation>
    <scope>NUCLEOTIDE SEQUENCE [LARGE SCALE GENOMIC DNA]</scope>
    <source>
        <strain evidence="8">cv. O-4</strain>
    </source>
</reference>
<dbReference type="Gene3D" id="1.10.8.430">
    <property type="entry name" value="Helical domain of apoptotic protease-activating factors"/>
    <property type="match status" value="1"/>
</dbReference>
<dbReference type="Gene3D" id="3.80.10.10">
    <property type="entry name" value="Ribonuclease Inhibitor"/>
    <property type="match status" value="1"/>
</dbReference>
<dbReference type="PANTHER" id="PTHR23155">
    <property type="entry name" value="DISEASE RESISTANCE PROTEIN RP"/>
    <property type="match status" value="1"/>
</dbReference>
<dbReference type="GO" id="GO:0098542">
    <property type="term" value="P:defense response to other organism"/>
    <property type="evidence" value="ECO:0007669"/>
    <property type="project" value="TreeGrafter"/>
</dbReference>
<gene>
    <name evidence="7" type="ORF">COLO4_38201</name>
</gene>
<dbReference type="Pfam" id="PF00931">
    <property type="entry name" value="NB-ARC"/>
    <property type="match status" value="2"/>
</dbReference>
<feature type="domain" description="Disease resistance protein winged helix" evidence="6">
    <location>
        <begin position="396"/>
        <end position="425"/>
    </location>
</feature>
<feature type="domain" description="NB-ARC" evidence="4">
    <location>
        <begin position="169"/>
        <end position="232"/>
    </location>
</feature>
<dbReference type="InterPro" id="IPR027417">
    <property type="entry name" value="P-loop_NTPase"/>
</dbReference>
<evidence type="ECO:0000259" key="5">
    <source>
        <dbReference type="Pfam" id="PF18052"/>
    </source>
</evidence>
<dbReference type="Pfam" id="PF23559">
    <property type="entry name" value="WHD_DRP"/>
    <property type="match status" value="1"/>
</dbReference>
<dbReference type="Proteomes" id="UP000187203">
    <property type="component" value="Unassembled WGS sequence"/>
</dbReference>